<feature type="region of interest" description="Disordered" evidence="1">
    <location>
        <begin position="24"/>
        <end position="101"/>
    </location>
</feature>
<comment type="caution">
    <text evidence="2">The sequence shown here is derived from an EMBL/GenBank/DDBJ whole genome shotgun (WGS) entry which is preliminary data.</text>
</comment>
<evidence type="ECO:0000256" key="1">
    <source>
        <dbReference type="SAM" id="MobiDB-lite"/>
    </source>
</evidence>
<protein>
    <submittedName>
        <fullName evidence="2">Uncharacterized protein</fullName>
    </submittedName>
</protein>
<evidence type="ECO:0000313" key="3">
    <source>
        <dbReference type="Proteomes" id="UP000799772"/>
    </source>
</evidence>
<gene>
    <name evidence="2" type="ORF">NA57DRAFT_73487</name>
</gene>
<keyword evidence="3" id="KW-1185">Reference proteome</keyword>
<feature type="compositionally biased region" description="Low complexity" evidence="1">
    <location>
        <begin position="145"/>
        <end position="154"/>
    </location>
</feature>
<proteinExistence type="predicted"/>
<organism evidence="2 3">
    <name type="scientific">Rhizodiscina lignyota</name>
    <dbReference type="NCBI Taxonomy" id="1504668"/>
    <lineage>
        <taxon>Eukaryota</taxon>
        <taxon>Fungi</taxon>
        <taxon>Dikarya</taxon>
        <taxon>Ascomycota</taxon>
        <taxon>Pezizomycotina</taxon>
        <taxon>Dothideomycetes</taxon>
        <taxon>Pleosporomycetidae</taxon>
        <taxon>Aulographales</taxon>
        <taxon>Rhizodiscinaceae</taxon>
        <taxon>Rhizodiscina</taxon>
    </lineage>
</organism>
<feature type="compositionally biased region" description="Polar residues" evidence="1">
    <location>
        <begin position="71"/>
        <end position="81"/>
    </location>
</feature>
<dbReference type="Proteomes" id="UP000799772">
    <property type="component" value="Unassembled WGS sequence"/>
</dbReference>
<dbReference type="AlphaFoldDB" id="A0A9P4IMP1"/>
<name>A0A9P4IMP1_9PEZI</name>
<feature type="region of interest" description="Disordered" evidence="1">
    <location>
        <begin position="139"/>
        <end position="185"/>
    </location>
</feature>
<reference evidence="2" key="1">
    <citation type="journal article" date="2020" name="Stud. Mycol.">
        <title>101 Dothideomycetes genomes: a test case for predicting lifestyles and emergence of pathogens.</title>
        <authorList>
            <person name="Haridas S."/>
            <person name="Albert R."/>
            <person name="Binder M."/>
            <person name="Bloem J."/>
            <person name="Labutti K."/>
            <person name="Salamov A."/>
            <person name="Andreopoulos B."/>
            <person name="Baker S."/>
            <person name="Barry K."/>
            <person name="Bills G."/>
            <person name="Bluhm B."/>
            <person name="Cannon C."/>
            <person name="Castanera R."/>
            <person name="Culley D."/>
            <person name="Daum C."/>
            <person name="Ezra D."/>
            <person name="Gonzalez J."/>
            <person name="Henrissat B."/>
            <person name="Kuo A."/>
            <person name="Liang C."/>
            <person name="Lipzen A."/>
            <person name="Lutzoni F."/>
            <person name="Magnuson J."/>
            <person name="Mondo S."/>
            <person name="Nolan M."/>
            <person name="Ohm R."/>
            <person name="Pangilinan J."/>
            <person name="Park H.-J."/>
            <person name="Ramirez L."/>
            <person name="Alfaro M."/>
            <person name="Sun H."/>
            <person name="Tritt A."/>
            <person name="Yoshinaga Y."/>
            <person name="Zwiers L.-H."/>
            <person name="Turgeon B."/>
            <person name="Goodwin S."/>
            <person name="Spatafora J."/>
            <person name="Crous P."/>
            <person name="Grigoriev I."/>
        </authorList>
    </citation>
    <scope>NUCLEOTIDE SEQUENCE</scope>
    <source>
        <strain evidence="2">CBS 133067</strain>
    </source>
</reference>
<accession>A0A9P4IMP1</accession>
<evidence type="ECO:0000313" key="2">
    <source>
        <dbReference type="EMBL" id="KAF2102053.1"/>
    </source>
</evidence>
<dbReference type="EMBL" id="ML978123">
    <property type="protein sequence ID" value="KAF2102053.1"/>
    <property type="molecule type" value="Genomic_DNA"/>
</dbReference>
<feature type="region of interest" description="Disordered" evidence="1">
    <location>
        <begin position="266"/>
        <end position="285"/>
    </location>
</feature>
<sequence length="285" mass="30653">MDINNAHDICAQLVEWRRATPLNTIRVPQHPSENGTRSRSLPPPERDATPKRPLVPSQETTEPVPAPKRPLNSSQGSTHGSNDPEDVSGPAEDATKSRNLRFAPEDWKPWVAAGKPKCPYGFPHPPGYCESQNCDAKRKQKDSNKAQQAAAIAAKDAKKGAKRSLDEDTSGVPSQQKRRKPSNFCQDCKGFHKPNPDGCRVSVCTNCGFRHMKATLCPSPAAAPAAAPASVPEAPGNFATNMAYIISHATSAEELDGVLSVLHTLHPREPHRGSGSGPWDSGPDS</sequence>
<feature type="compositionally biased region" description="Basic and acidic residues" evidence="1">
    <location>
        <begin position="155"/>
        <end position="166"/>
    </location>
</feature>